<proteinExistence type="inferred from homology"/>
<evidence type="ECO:0000259" key="7">
    <source>
        <dbReference type="Pfam" id="PF23186"/>
    </source>
</evidence>
<feature type="region of interest" description="Disordered" evidence="5">
    <location>
        <begin position="563"/>
        <end position="587"/>
    </location>
</feature>
<dbReference type="SUPFAM" id="SSF53335">
    <property type="entry name" value="S-adenosyl-L-methionine-dependent methyltransferases"/>
    <property type="match status" value="1"/>
</dbReference>
<dbReference type="EMBL" id="AP027729">
    <property type="protein sequence ID" value="BDZ41465.1"/>
    <property type="molecule type" value="Genomic_DNA"/>
</dbReference>
<keyword evidence="3" id="KW-0808">Transferase</keyword>
<evidence type="ECO:0000256" key="3">
    <source>
        <dbReference type="ARBA" id="ARBA00022679"/>
    </source>
</evidence>
<feature type="compositionally biased region" description="Low complexity" evidence="5">
    <location>
        <begin position="500"/>
        <end position="515"/>
    </location>
</feature>
<reference evidence="9" key="1">
    <citation type="journal article" date="2019" name="Int. J. Syst. Evol. Microbiol.">
        <title>The Global Catalogue of Microorganisms (GCM) 10K type strain sequencing project: providing services to taxonomists for standard genome sequencing and annotation.</title>
        <authorList>
            <consortium name="The Broad Institute Genomics Platform"/>
            <consortium name="The Broad Institute Genome Sequencing Center for Infectious Disease"/>
            <person name="Wu L."/>
            <person name="Ma J."/>
        </authorList>
    </citation>
    <scope>NUCLEOTIDE SEQUENCE [LARGE SCALE GENOMIC DNA]</scope>
    <source>
        <strain evidence="9">NBRC 108565</strain>
    </source>
</reference>
<evidence type="ECO:0000256" key="2">
    <source>
        <dbReference type="ARBA" id="ARBA00022603"/>
    </source>
</evidence>
<feature type="region of interest" description="Disordered" evidence="5">
    <location>
        <begin position="469"/>
        <end position="531"/>
    </location>
</feature>
<dbReference type="Pfam" id="PF05175">
    <property type="entry name" value="MTS"/>
    <property type="match status" value="1"/>
</dbReference>
<feature type="region of interest" description="Disordered" evidence="5">
    <location>
        <begin position="1"/>
        <end position="21"/>
    </location>
</feature>
<dbReference type="Gene3D" id="3.40.50.150">
    <property type="entry name" value="Vaccinia Virus protein VP39"/>
    <property type="match status" value="1"/>
</dbReference>
<evidence type="ECO:0000313" key="9">
    <source>
        <dbReference type="Proteomes" id="UP001321475"/>
    </source>
</evidence>
<evidence type="ECO:0000256" key="5">
    <source>
        <dbReference type="SAM" id="MobiDB-lite"/>
    </source>
</evidence>
<feature type="domain" description="Methyltransferase small" evidence="6">
    <location>
        <begin position="175"/>
        <end position="264"/>
    </location>
</feature>
<organism evidence="8 9">
    <name type="scientific">Paraoerskovia sediminicola</name>
    <dbReference type="NCBI Taxonomy" id="1138587"/>
    <lineage>
        <taxon>Bacteria</taxon>
        <taxon>Bacillati</taxon>
        <taxon>Actinomycetota</taxon>
        <taxon>Actinomycetes</taxon>
        <taxon>Micrococcales</taxon>
        <taxon>Cellulomonadaceae</taxon>
        <taxon>Paraoerskovia</taxon>
    </lineage>
</organism>
<accession>A0ABM8G0E7</accession>
<dbReference type="PANTHER" id="PTHR45875">
    <property type="entry name" value="METHYLTRANSFERASE N6AMT1"/>
    <property type="match status" value="1"/>
</dbReference>
<sequence>MTEPSNVPSVDTPGPAGPGSAAGTVAALRADLVGADFTVDGVEGLLGPVAAAALHREQTVPARRVLADVLGANDARPREAVAALSTLFLLGGEVPASVLGRALPSVGVDGAVRLGLVRRAGQGADDAVRAAIDLRPYAAADAAGEVSWWLASDLGELATGRRLAGDHVLGAGGASTTLAQVTVREPVDRVLDLGTGCGIQALHASRHARAVVGTDISRRALAFAAFNRALAGLDEDRLDLREGSMLDPVAGERFDLVVSNPPFVITPRRSGSGSSADAAAGIPEYEYRDGGRAGDDVVRDLVTGVGAVLAPGGVAQMLGNWEHRRGEPWTERVGRWLDESGLDGWVIQREVQDPAEYAETWIRDGGTTPEREPAAWASAYGAWLDDFATRDVEGIGFGIVTLRRPPEAQGVPEAARLRRLEEHSGAVHQPLGGHVAASLAAHDWLRGRTDAALAEARLVVAADVSEERFHAPGQSDPNVVVIRQGGGLGRGSTRRRRSPRSSACVTASSASGRSSARSRRCSRCAPTSSLRSYCPPSAISSATGSSARPDPGAVGAVRPTTMARLSSRTRRASAPVGTRAGVASASCSAPTTVARAMVARARASSGVKPADVSRRVTTSSRRSVTRVRVSPTPGSSAWA</sequence>
<dbReference type="InterPro" id="IPR002052">
    <property type="entry name" value="DNA_methylase_N6_adenine_CS"/>
</dbReference>
<dbReference type="InterPro" id="IPR029063">
    <property type="entry name" value="SAM-dependent_MTases_sf"/>
</dbReference>
<evidence type="ECO:0000256" key="4">
    <source>
        <dbReference type="ARBA" id="ARBA00022691"/>
    </source>
</evidence>
<feature type="compositionally biased region" description="Low complexity" evidence="5">
    <location>
        <begin position="615"/>
        <end position="630"/>
    </location>
</feature>
<dbReference type="InterPro" id="IPR055487">
    <property type="entry name" value="DUF7059"/>
</dbReference>
<feature type="domain" description="DUF7059" evidence="7">
    <location>
        <begin position="35"/>
        <end position="124"/>
    </location>
</feature>
<evidence type="ECO:0000259" key="6">
    <source>
        <dbReference type="Pfam" id="PF05175"/>
    </source>
</evidence>
<dbReference type="PROSITE" id="PS00092">
    <property type="entry name" value="N6_MTASE"/>
    <property type="match status" value="1"/>
</dbReference>
<dbReference type="CDD" id="cd02440">
    <property type="entry name" value="AdoMet_MTases"/>
    <property type="match status" value="1"/>
</dbReference>
<dbReference type="Proteomes" id="UP001321475">
    <property type="component" value="Chromosome"/>
</dbReference>
<dbReference type="InterPro" id="IPR007848">
    <property type="entry name" value="Small_mtfrase_dom"/>
</dbReference>
<protein>
    <recommendedName>
        <fullName evidence="10">Methyltransferase family protein</fullName>
    </recommendedName>
</protein>
<dbReference type="PANTHER" id="PTHR45875:SF1">
    <property type="entry name" value="METHYLTRANSFERASE N6AMT1"/>
    <property type="match status" value="1"/>
</dbReference>
<comment type="similarity">
    <text evidence="1">Belongs to the eukaryotic/archaeal PrmC-related family.</text>
</comment>
<feature type="region of interest" description="Disordered" evidence="5">
    <location>
        <begin position="601"/>
        <end position="639"/>
    </location>
</feature>
<evidence type="ECO:0008006" key="10">
    <source>
        <dbReference type="Google" id="ProtNLM"/>
    </source>
</evidence>
<evidence type="ECO:0000313" key="8">
    <source>
        <dbReference type="EMBL" id="BDZ41465.1"/>
    </source>
</evidence>
<dbReference type="Pfam" id="PF23186">
    <property type="entry name" value="DUF7059"/>
    <property type="match status" value="1"/>
</dbReference>
<keyword evidence="4" id="KW-0949">S-adenosyl-L-methionine</keyword>
<name>A0ABM8G0E7_9CELL</name>
<dbReference type="InterPro" id="IPR052190">
    <property type="entry name" value="Euk-Arch_PrmC-MTase"/>
</dbReference>
<gene>
    <name evidence="8" type="ORF">GCM10025865_07640</name>
</gene>
<evidence type="ECO:0000256" key="1">
    <source>
        <dbReference type="ARBA" id="ARBA00006149"/>
    </source>
</evidence>
<keyword evidence="2" id="KW-0489">Methyltransferase</keyword>
<keyword evidence="9" id="KW-1185">Reference proteome</keyword>